<evidence type="ECO:0000256" key="1">
    <source>
        <dbReference type="ARBA" id="ARBA00006484"/>
    </source>
</evidence>
<dbReference type="PRINTS" id="PR00081">
    <property type="entry name" value="GDHRDH"/>
</dbReference>
<dbReference type="SMART" id="SM00822">
    <property type="entry name" value="PKS_KR"/>
    <property type="match status" value="1"/>
</dbReference>
<dbReference type="Proteomes" id="UP000241690">
    <property type="component" value="Unassembled WGS sequence"/>
</dbReference>
<dbReference type="PRINTS" id="PR00080">
    <property type="entry name" value="SDRFAMILY"/>
</dbReference>
<dbReference type="GO" id="GO:0016491">
    <property type="term" value="F:oxidoreductase activity"/>
    <property type="evidence" value="ECO:0007669"/>
    <property type="project" value="UniProtKB-KW"/>
</dbReference>
<dbReference type="FunFam" id="3.40.50.720:FF:000084">
    <property type="entry name" value="Short-chain dehydrogenase reductase"/>
    <property type="match status" value="1"/>
</dbReference>
<dbReference type="InterPro" id="IPR002347">
    <property type="entry name" value="SDR_fam"/>
</dbReference>
<keyword evidence="2" id="KW-0521">NADP</keyword>
<comment type="similarity">
    <text evidence="1">Belongs to the short-chain dehydrogenases/reductases (SDR) family.</text>
</comment>
<gene>
    <name evidence="5" type="ORF">M431DRAFT_127723</name>
</gene>
<protein>
    <recommendedName>
        <fullName evidence="4">Ketoreductase domain-containing protein</fullName>
    </recommendedName>
</protein>
<dbReference type="Gene3D" id="3.40.50.720">
    <property type="entry name" value="NAD(P)-binding Rossmann-like Domain"/>
    <property type="match status" value="1"/>
</dbReference>
<dbReference type="InterPro" id="IPR020904">
    <property type="entry name" value="Sc_DH/Rdtase_CS"/>
</dbReference>
<feature type="domain" description="Ketoreductase" evidence="4">
    <location>
        <begin position="11"/>
        <end position="198"/>
    </location>
</feature>
<dbReference type="STRING" id="983964.A0A2T3ZV68"/>
<proteinExistence type="inferred from homology"/>
<evidence type="ECO:0000313" key="5">
    <source>
        <dbReference type="EMBL" id="PTB48715.1"/>
    </source>
</evidence>
<organism evidence="5 6">
    <name type="scientific">Trichoderma harzianum CBS 226.95</name>
    <dbReference type="NCBI Taxonomy" id="983964"/>
    <lineage>
        <taxon>Eukaryota</taxon>
        <taxon>Fungi</taxon>
        <taxon>Dikarya</taxon>
        <taxon>Ascomycota</taxon>
        <taxon>Pezizomycotina</taxon>
        <taxon>Sordariomycetes</taxon>
        <taxon>Hypocreomycetidae</taxon>
        <taxon>Hypocreales</taxon>
        <taxon>Hypocreaceae</taxon>
        <taxon>Trichoderma</taxon>
    </lineage>
</organism>
<evidence type="ECO:0000256" key="2">
    <source>
        <dbReference type="ARBA" id="ARBA00022857"/>
    </source>
</evidence>
<keyword evidence="6" id="KW-1185">Reference proteome</keyword>
<dbReference type="PANTHER" id="PTHR43639:SF1">
    <property type="entry name" value="SHORT-CHAIN DEHYDROGENASE_REDUCTASE FAMILY PROTEIN"/>
    <property type="match status" value="1"/>
</dbReference>
<dbReference type="GeneID" id="36620902"/>
<accession>A0A2T3ZV68</accession>
<dbReference type="InterPro" id="IPR036291">
    <property type="entry name" value="NAD(P)-bd_dom_sf"/>
</dbReference>
<evidence type="ECO:0000313" key="6">
    <source>
        <dbReference type="Proteomes" id="UP000241690"/>
    </source>
</evidence>
<name>A0A2T3ZV68_TRIHA</name>
<dbReference type="Pfam" id="PF13561">
    <property type="entry name" value="adh_short_C2"/>
    <property type="match status" value="1"/>
</dbReference>
<dbReference type="InterPro" id="IPR057326">
    <property type="entry name" value="KR_dom"/>
</dbReference>
<dbReference type="PROSITE" id="PS00061">
    <property type="entry name" value="ADH_SHORT"/>
    <property type="match status" value="1"/>
</dbReference>
<dbReference type="PANTHER" id="PTHR43639">
    <property type="entry name" value="OXIDOREDUCTASE, SHORT-CHAIN DEHYDROGENASE/REDUCTASE FAMILY (AFU_ORTHOLOGUE AFUA_5G02870)"/>
    <property type="match status" value="1"/>
</dbReference>
<keyword evidence="3" id="KW-0560">Oxidoreductase</keyword>
<reference evidence="5 6" key="1">
    <citation type="submission" date="2016-07" db="EMBL/GenBank/DDBJ databases">
        <title>Multiple horizontal gene transfer events from other fungi enriched the ability of initially mycotrophic Trichoderma (Ascomycota) to feed on dead plant biomass.</title>
        <authorList>
            <consortium name="DOE Joint Genome Institute"/>
            <person name="Aerts A."/>
            <person name="Atanasova L."/>
            <person name="Chenthamara K."/>
            <person name="Zhang J."/>
            <person name="Grujic M."/>
            <person name="Henrissat B."/>
            <person name="Kuo A."/>
            <person name="Salamov A."/>
            <person name="Lipzen A."/>
            <person name="Labutti K."/>
            <person name="Barry K."/>
            <person name="Miao Y."/>
            <person name="Rahimi M.J."/>
            <person name="Shen Q."/>
            <person name="Grigoriev I.V."/>
            <person name="Kubicek C.P."/>
            <person name="Druzhinina I.S."/>
        </authorList>
    </citation>
    <scope>NUCLEOTIDE SEQUENCE [LARGE SCALE GENOMIC DNA]</scope>
    <source>
        <strain evidence="5 6">CBS 226.95</strain>
    </source>
</reference>
<evidence type="ECO:0000259" key="4">
    <source>
        <dbReference type="SMART" id="SM00822"/>
    </source>
</evidence>
<sequence>MSLLQLPLAGKTALVTGGIRGIGRGISLELARRGASVAMVYANPSRAETAKEAVKEVLSLNSGAKAVSIQADLKISSNYQKIIDEALQELGVEKIDIVVHNAAYAAPISTETTTEAIYDDTMATNVRAPFFLTQKLLPYIPRGGRIILISSIAARRFSFGMNQTAYAISKAAVEALARNWAVEFGQSRGITVNALSVGFVETELVQSLSPEALEAYRKENARVTAAAPRSGTPDDIAQIVAFIADEGSRWVTGSTISANGGKWPI</sequence>
<dbReference type="SUPFAM" id="SSF51735">
    <property type="entry name" value="NAD(P)-binding Rossmann-fold domains"/>
    <property type="match status" value="1"/>
</dbReference>
<evidence type="ECO:0000256" key="3">
    <source>
        <dbReference type="ARBA" id="ARBA00023002"/>
    </source>
</evidence>
<dbReference type="AlphaFoldDB" id="A0A2T3ZV68"/>
<dbReference type="EMBL" id="KZ679697">
    <property type="protein sequence ID" value="PTB48715.1"/>
    <property type="molecule type" value="Genomic_DNA"/>
</dbReference>
<dbReference type="RefSeq" id="XP_024768392.1">
    <property type="nucleotide sequence ID" value="XM_024912343.1"/>
</dbReference>